<protein>
    <submittedName>
        <fullName evidence="2">Uncharacterized protein</fullName>
    </submittedName>
</protein>
<gene>
    <name evidence="2" type="ORF">FNF29_03458</name>
</gene>
<evidence type="ECO:0000256" key="1">
    <source>
        <dbReference type="SAM" id="MobiDB-lite"/>
    </source>
</evidence>
<feature type="region of interest" description="Disordered" evidence="1">
    <location>
        <begin position="489"/>
        <end position="513"/>
    </location>
</feature>
<accession>A0A5A8CK84</accession>
<evidence type="ECO:0000313" key="2">
    <source>
        <dbReference type="EMBL" id="KAA0152934.1"/>
    </source>
</evidence>
<dbReference type="Proteomes" id="UP000323011">
    <property type="component" value="Unassembled WGS sequence"/>
</dbReference>
<organism evidence="2 3">
    <name type="scientific">Cafeteria roenbergensis</name>
    <name type="common">Marine flagellate</name>
    <dbReference type="NCBI Taxonomy" id="33653"/>
    <lineage>
        <taxon>Eukaryota</taxon>
        <taxon>Sar</taxon>
        <taxon>Stramenopiles</taxon>
        <taxon>Bigyra</taxon>
        <taxon>Opalozoa</taxon>
        <taxon>Bicosoecida</taxon>
        <taxon>Cafeteriaceae</taxon>
        <taxon>Cafeteria</taxon>
    </lineage>
</organism>
<feature type="region of interest" description="Disordered" evidence="1">
    <location>
        <begin position="301"/>
        <end position="329"/>
    </location>
</feature>
<reference evidence="2 3" key="1">
    <citation type="submission" date="2019-07" db="EMBL/GenBank/DDBJ databases">
        <title>Genomes of Cafeteria roenbergensis.</title>
        <authorList>
            <person name="Fischer M.G."/>
            <person name="Hackl T."/>
            <person name="Roman M."/>
        </authorList>
    </citation>
    <scope>NUCLEOTIDE SEQUENCE [LARGE SCALE GENOMIC DNA]</scope>
    <source>
        <strain evidence="2 3">BVI</strain>
    </source>
</reference>
<proteinExistence type="predicted"/>
<feature type="compositionally biased region" description="Acidic residues" evidence="1">
    <location>
        <begin position="200"/>
        <end position="213"/>
    </location>
</feature>
<name>A0A5A8CK84_CAFRO</name>
<dbReference type="AlphaFoldDB" id="A0A5A8CK84"/>
<sequence length="513" mass="53393">MLLPRVVALSHLCLDAMRDTGVVARPAHWARLLRASAELVMASLPDGFAPDARAVELCVEGLGSLLARFDADVEAGLAEPPRAADLAPPVLALSLRGDARAQAAFVLAVKLEAMAGAPSARSRHVRDQRRSQPVVRAWLPERLWGCLIKGMAARGDVAGVRSALQRMRSGHSTSLWALAGRQEPSPAPEAGAGDFSGEWSGDDDSHDDDDDYDNGGRRRRGHHGRCGEQGAGPTGARTPRAGAGSDAPVTAASPSDFGVHVMPVEPSGQTLRLLVRAHALARDWGGARAAIDEALDALAAAPPPRSSARPRDADAAAAPRGGAGGARAGDDAAGLWGELMDAAVRGGETALARSVFEEASGADSGALQELPGWLWQLRVRASSCPADAEATLARMMRAAAGADPPRAWPGIWATLFDLHESQRCPEGMASVIGRMRGGVVCWAASRAESAQPSSTSAGELVWATHNDITAPVGQVEVLTNSVAPSVAFARRASNGGRRGGKRTSKPSAARRRA</sequence>
<comment type="caution">
    <text evidence="2">The sequence shown here is derived from an EMBL/GenBank/DDBJ whole genome shotgun (WGS) entry which is preliminary data.</text>
</comment>
<feature type="compositionally biased region" description="Basic residues" evidence="1">
    <location>
        <begin position="498"/>
        <end position="513"/>
    </location>
</feature>
<keyword evidence="3" id="KW-1185">Reference proteome</keyword>
<dbReference type="EMBL" id="VLTN01000018">
    <property type="protein sequence ID" value="KAA0152934.1"/>
    <property type="molecule type" value="Genomic_DNA"/>
</dbReference>
<evidence type="ECO:0000313" key="3">
    <source>
        <dbReference type="Proteomes" id="UP000323011"/>
    </source>
</evidence>
<feature type="region of interest" description="Disordered" evidence="1">
    <location>
        <begin position="182"/>
        <end position="251"/>
    </location>
</feature>